<dbReference type="Gene3D" id="2.130.10.10">
    <property type="entry name" value="YVTN repeat-like/Quinoprotein amine dehydrogenase"/>
    <property type="match status" value="1"/>
</dbReference>
<dbReference type="EMBL" id="VOIH02000004">
    <property type="protein sequence ID" value="KAF3449025.1"/>
    <property type="molecule type" value="Genomic_DNA"/>
</dbReference>
<dbReference type="SUPFAM" id="SSF50978">
    <property type="entry name" value="WD40 repeat-like"/>
    <property type="match status" value="1"/>
</dbReference>
<comment type="caution">
    <text evidence="3">The sequence shown here is derived from an EMBL/GenBank/DDBJ whole genome shotgun (WGS) entry which is preliminary data.</text>
</comment>
<name>A0A8K0HBT7_9ROSA</name>
<dbReference type="InterPro" id="IPR033010">
    <property type="entry name" value="Cdc20/Fizzy"/>
</dbReference>
<protein>
    <submittedName>
        <fullName evidence="3">Uncharacterized protein</fullName>
    </submittedName>
</protein>
<dbReference type="InterPro" id="IPR015943">
    <property type="entry name" value="WD40/YVTN_repeat-like_dom_sf"/>
</dbReference>
<dbReference type="GO" id="GO:0031145">
    <property type="term" value="P:anaphase-promoting complex-dependent catabolic process"/>
    <property type="evidence" value="ECO:0007669"/>
    <property type="project" value="TreeGrafter"/>
</dbReference>
<accession>A0A8K0HBT7</accession>
<dbReference type="Proteomes" id="UP000796880">
    <property type="component" value="Unassembled WGS sequence"/>
</dbReference>
<dbReference type="OrthoDB" id="10263272at2759"/>
<evidence type="ECO:0000256" key="2">
    <source>
        <dbReference type="ARBA" id="ARBA00022737"/>
    </source>
</evidence>
<sequence>MPKKPARVLDTPNIKDNYYMNIVDCGKNNTLAMALGSKLVLWKSDTQMVDKLSQVDDDESDYPTSVSWMRNNRTSHLKTHTNGVRSLKCLDGLTVVSAKADKTLNLWEVFGPSTTNNSKLSQLDDFLSFRTYPIR</sequence>
<dbReference type="PANTHER" id="PTHR19918">
    <property type="entry name" value="CELL DIVISION CYCLE 20 CDC20 FIZZY -RELATED"/>
    <property type="match status" value="1"/>
</dbReference>
<dbReference type="GO" id="GO:1990757">
    <property type="term" value="F:ubiquitin ligase activator activity"/>
    <property type="evidence" value="ECO:0007669"/>
    <property type="project" value="TreeGrafter"/>
</dbReference>
<dbReference type="InterPro" id="IPR036322">
    <property type="entry name" value="WD40_repeat_dom_sf"/>
</dbReference>
<dbReference type="GO" id="GO:0005680">
    <property type="term" value="C:anaphase-promoting complex"/>
    <property type="evidence" value="ECO:0007669"/>
    <property type="project" value="TreeGrafter"/>
</dbReference>
<dbReference type="GO" id="GO:0010997">
    <property type="term" value="F:anaphase-promoting complex binding"/>
    <property type="evidence" value="ECO:0007669"/>
    <property type="project" value="InterPro"/>
</dbReference>
<keyword evidence="2" id="KW-0677">Repeat</keyword>
<evidence type="ECO:0000256" key="1">
    <source>
        <dbReference type="ARBA" id="ARBA00022574"/>
    </source>
</evidence>
<dbReference type="GO" id="GO:1905786">
    <property type="term" value="P:positive regulation of anaphase-promoting complex-dependent catabolic process"/>
    <property type="evidence" value="ECO:0007669"/>
    <property type="project" value="TreeGrafter"/>
</dbReference>
<keyword evidence="4" id="KW-1185">Reference proteome</keyword>
<evidence type="ECO:0000313" key="4">
    <source>
        <dbReference type="Proteomes" id="UP000796880"/>
    </source>
</evidence>
<proteinExistence type="predicted"/>
<keyword evidence="1" id="KW-0853">WD repeat</keyword>
<dbReference type="AlphaFoldDB" id="A0A8K0HBT7"/>
<organism evidence="3 4">
    <name type="scientific">Rhamnella rubrinervis</name>
    <dbReference type="NCBI Taxonomy" id="2594499"/>
    <lineage>
        <taxon>Eukaryota</taxon>
        <taxon>Viridiplantae</taxon>
        <taxon>Streptophyta</taxon>
        <taxon>Embryophyta</taxon>
        <taxon>Tracheophyta</taxon>
        <taxon>Spermatophyta</taxon>
        <taxon>Magnoliopsida</taxon>
        <taxon>eudicotyledons</taxon>
        <taxon>Gunneridae</taxon>
        <taxon>Pentapetalae</taxon>
        <taxon>rosids</taxon>
        <taxon>fabids</taxon>
        <taxon>Rosales</taxon>
        <taxon>Rhamnaceae</taxon>
        <taxon>rhamnoid group</taxon>
        <taxon>Rhamneae</taxon>
        <taxon>Rhamnella</taxon>
    </lineage>
</organism>
<gene>
    <name evidence="3" type="ORF">FNV43_RR09749</name>
</gene>
<evidence type="ECO:0000313" key="3">
    <source>
        <dbReference type="EMBL" id="KAF3449025.1"/>
    </source>
</evidence>
<reference evidence="3" key="1">
    <citation type="submission" date="2020-03" db="EMBL/GenBank/DDBJ databases">
        <title>A high-quality chromosome-level genome assembly of a woody plant with both climbing and erect habits, Rhamnella rubrinervis.</title>
        <authorList>
            <person name="Lu Z."/>
            <person name="Yang Y."/>
            <person name="Zhu X."/>
            <person name="Sun Y."/>
        </authorList>
    </citation>
    <scope>NUCLEOTIDE SEQUENCE</scope>
    <source>
        <strain evidence="3">BYM</strain>
        <tissue evidence="3">Leaf</tissue>
    </source>
</reference>
<dbReference type="PANTHER" id="PTHR19918:SF43">
    <property type="entry name" value="CELL DIVISION CYCLE 20.2, COFACTOR OF APC COMPLEX-LIKE ISOFORM X2"/>
    <property type="match status" value="1"/>
</dbReference>